<organism evidence="2 3">
    <name type="scientific">Pendulispora rubella</name>
    <dbReference type="NCBI Taxonomy" id="2741070"/>
    <lineage>
        <taxon>Bacteria</taxon>
        <taxon>Pseudomonadati</taxon>
        <taxon>Myxococcota</taxon>
        <taxon>Myxococcia</taxon>
        <taxon>Myxococcales</taxon>
        <taxon>Sorangiineae</taxon>
        <taxon>Pendulisporaceae</taxon>
        <taxon>Pendulispora</taxon>
    </lineage>
</organism>
<sequence>MPIHPSRSKARFVCVASGSLAVTVVMALMFGCTFLATFDDPPPREVHCAGYKADPAAQPCSFQRGRGAGTYCACDGLVRNYQASANDLVTCSNDGTIVEVTSCAQGCAIYPSPLPGTCDPCPGRADGTWCARELGVDAGRTMMTCRRGKQEPGSSLDCPTACGGTGPAAECR</sequence>
<protein>
    <recommendedName>
        <fullName evidence="4">Lipoprotein</fullName>
    </recommendedName>
</protein>
<feature type="transmembrane region" description="Helical" evidence="1">
    <location>
        <begin position="12"/>
        <end position="38"/>
    </location>
</feature>
<accession>A0ABZ2LAM5</accession>
<evidence type="ECO:0008006" key="4">
    <source>
        <dbReference type="Google" id="ProtNLM"/>
    </source>
</evidence>
<evidence type="ECO:0000313" key="2">
    <source>
        <dbReference type="EMBL" id="WXB07817.1"/>
    </source>
</evidence>
<dbReference type="EMBL" id="CP089983">
    <property type="protein sequence ID" value="WXB07817.1"/>
    <property type="molecule type" value="Genomic_DNA"/>
</dbReference>
<dbReference type="Proteomes" id="UP001374803">
    <property type="component" value="Chromosome"/>
</dbReference>
<keyword evidence="1" id="KW-0472">Membrane</keyword>
<evidence type="ECO:0000313" key="3">
    <source>
        <dbReference type="Proteomes" id="UP001374803"/>
    </source>
</evidence>
<proteinExistence type="predicted"/>
<evidence type="ECO:0000256" key="1">
    <source>
        <dbReference type="SAM" id="Phobius"/>
    </source>
</evidence>
<reference evidence="2" key="1">
    <citation type="submission" date="2021-12" db="EMBL/GenBank/DDBJ databases">
        <title>Discovery of the Pendulisporaceae a myxobacterial family with distinct sporulation behavior and unique specialized metabolism.</title>
        <authorList>
            <person name="Garcia R."/>
            <person name="Popoff A."/>
            <person name="Bader C.D."/>
            <person name="Loehr J."/>
            <person name="Walesch S."/>
            <person name="Walt C."/>
            <person name="Boldt J."/>
            <person name="Bunk B."/>
            <person name="Haeckl F.J.F.P.J."/>
            <person name="Gunesch A.P."/>
            <person name="Birkelbach J."/>
            <person name="Nuebel U."/>
            <person name="Pietschmann T."/>
            <person name="Bach T."/>
            <person name="Mueller R."/>
        </authorList>
    </citation>
    <scope>NUCLEOTIDE SEQUENCE</scope>
    <source>
        <strain evidence="2">MSr11367</strain>
    </source>
</reference>
<keyword evidence="1" id="KW-1133">Transmembrane helix</keyword>
<keyword evidence="1" id="KW-0812">Transmembrane</keyword>
<name>A0ABZ2LAM5_9BACT</name>
<keyword evidence="3" id="KW-1185">Reference proteome</keyword>
<gene>
    <name evidence="2" type="ORF">LVJ94_11300</name>
</gene>
<dbReference type="RefSeq" id="WP_394837484.1">
    <property type="nucleotide sequence ID" value="NZ_CP089929.1"/>
</dbReference>
<dbReference type="PROSITE" id="PS51257">
    <property type="entry name" value="PROKAR_LIPOPROTEIN"/>
    <property type="match status" value="1"/>
</dbReference>